<gene>
    <name evidence="2" type="ORF">CDAUBV1_LOCUS13432</name>
</gene>
<comment type="caution">
    <text evidence="2">The sequence shown here is derived from an EMBL/GenBank/DDBJ whole genome shotgun (WGS) entry which is preliminary data.</text>
</comment>
<evidence type="ECO:0008006" key="4">
    <source>
        <dbReference type="Google" id="ProtNLM"/>
    </source>
</evidence>
<keyword evidence="1" id="KW-0732">Signal</keyword>
<proteinExistence type="predicted"/>
<dbReference type="Proteomes" id="UP001497525">
    <property type="component" value="Unassembled WGS sequence"/>
</dbReference>
<dbReference type="EMBL" id="CAXLJL010000501">
    <property type="protein sequence ID" value="CAL5138610.1"/>
    <property type="molecule type" value="Genomic_DNA"/>
</dbReference>
<evidence type="ECO:0000313" key="2">
    <source>
        <dbReference type="EMBL" id="CAL5138609.1"/>
    </source>
</evidence>
<sequence length="91" mass="10339">MHVFSYTSFLVLITVLDNGRANTLTPAMRNLMNSGRLVISDVVNSGDRATFIVRDVYSHLMDDIRNVSFLLDNLYDYALERVKQARSAPWG</sequence>
<accession>A0AAV2TNU1</accession>
<protein>
    <recommendedName>
        <fullName evidence="4">O-methyltransferase domain-containing protein</fullName>
    </recommendedName>
</protein>
<dbReference type="EMBL" id="CAXLJL010000501">
    <property type="protein sequence ID" value="CAL5138609.1"/>
    <property type="molecule type" value="Genomic_DNA"/>
</dbReference>
<organism evidence="2 3">
    <name type="scientific">Calicophoron daubneyi</name>
    <name type="common">Rumen fluke</name>
    <name type="synonym">Paramphistomum daubneyi</name>
    <dbReference type="NCBI Taxonomy" id="300641"/>
    <lineage>
        <taxon>Eukaryota</taxon>
        <taxon>Metazoa</taxon>
        <taxon>Spiralia</taxon>
        <taxon>Lophotrochozoa</taxon>
        <taxon>Platyhelminthes</taxon>
        <taxon>Trematoda</taxon>
        <taxon>Digenea</taxon>
        <taxon>Plagiorchiida</taxon>
        <taxon>Pronocephalata</taxon>
        <taxon>Paramphistomoidea</taxon>
        <taxon>Paramphistomidae</taxon>
        <taxon>Calicophoron</taxon>
    </lineage>
</organism>
<evidence type="ECO:0000313" key="3">
    <source>
        <dbReference type="Proteomes" id="UP001497525"/>
    </source>
</evidence>
<name>A0AAV2TNU1_CALDB</name>
<feature type="chain" id="PRO_5043291194" description="O-methyltransferase domain-containing protein" evidence="1">
    <location>
        <begin position="22"/>
        <end position="91"/>
    </location>
</feature>
<reference evidence="2" key="1">
    <citation type="submission" date="2024-06" db="EMBL/GenBank/DDBJ databases">
        <authorList>
            <person name="Liu X."/>
            <person name="Lenzi L."/>
            <person name="Haldenby T S."/>
            <person name="Uol C."/>
        </authorList>
    </citation>
    <scope>NUCLEOTIDE SEQUENCE</scope>
</reference>
<dbReference type="AlphaFoldDB" id="A0AAV2TNU1"/>
<evidence type="ECO:0000256" key="1">
    <source>
        <dbReference type="SAM" id="SignalP"/>
    </source>
</evidence>
<feature type="signal peptide" evidence="1">
    <location>
        <begin position="1"/>
        <end position="21"/>
    </location>
</feature>